<proteinExistence type="predicted"/>
<dbReference type="Proteomes" id="UP001234297">
    <property type="component" value="Chromosome 1"/>
</dbReference>
<evidence type="ECO:0000313" key="1">
    <source>
        <dbReference type="EMBL" id="KAJ8650921.1"/>
    </source>
</evidence>
<sequence length="574" mass="64165">MIRRFFLLLFLLLLPSLLDLQEAKSIDPYKVLGVDKNASQRDIQKAFHKLSLKYHPDKNKEKGAQEKFSEINNAYEILSDEEKRKNCDLYGDEKASPKFDAGSYGDREGYTYFTSGGQGNSRFTFKPDGWQTMGGQGYSKSFSFSFGNPSASGSAYSFGLNDIFSNFFGGYAKGSDQFSGFGSWGNSQSRFSSLGAVKAINSELFKKDILDQGMTWLLLVYSPSMKEYDKLESIVNEVADSLQGALKVGSVNCQNEQTFCKDLGIAPSRLPRLFIYSYKTTERGSLVEYNGEWDGKSLKNFCQDQFPSVSRRMDLRRFDFSSSPKGNLPQVLLLSAKKDTPVIWRVLSGLYHKRFVFFDAEVHASDPVLKKLGVNALPAVIGRLSNGEMHVLRTGTVKDLKSGISELRALLDGFEKKNKKAASGQANRPSHGGPQQTYKIPLLTGSNVESICNDNTVVCIIGIFRSSKAKEKLESILYTVSQKTLTRQQNQLSYSRDAISYSMLDASKQTTFLDAFDRSGFKYLDKLTVAYKPRKGTFVVCKDELTFEGIEGFIGSVLSGDIQFKKVRQKPIIK</sequence>
<keyword evidence="2" id="KW-1185">Reference proteome</keyword>
<comment type="caution">
    <text evidence="1">The sequence shown here is derived from an EMBL/GenBank/DDBJ whole genome shotgun (WGS) entry which is preliminary data.</text>
</comment>
<evidence type="ECO:0000313" key="2">
    <source>
        <dbReference type="Proteomes" id="UP001234297"/>
    </source>
</evidence>
<name>A0ACC2MYT4_PERAE</name>
<accession>A0ACC2MYT4</accession>
<reference evidence="1 2" key="1">
    <citation type="journal article" date="2022" name="Hortic Res">
        <title>A haplotype resolved chromosomal level avocado genome allows analysis of novel avocado genes.</title>
        <authorList>
            <person name="Nath O."/>
            <person name="Fletcher S.J."/>
            <person name="Hayward A."/>
            <person name="Shaw L.M."/>
            <person name="Masouleh A.K."/>
            <person name="Furtado A."/>
            <person name="Henry R.J."/>
            <person name="Mitter N."/>
        </authorList>
    </citation>
    <scope>NUCLEOTIDE SEQUENCE [LARGE SCALE GENOMIC DNA]</scope>
    <source>
        <strain evidence="2">cv. Hass</strain>
    </source>
</reference>
<dbReference type="EMBL" id="CM056809">
    <property type="protein sequence ID" value="KAJ8650921.1"/>
    <property type="molecule type" value="Genomic_DNA"/>
</dbReference>
<gene>
    <name evidence="1" type="ORF">MRB53_003944</name>
</gene>
<organism evidence="1 2">
    <name type="scientific">Persea americana</name>
    <name type="common">Avocado</name>
    <dbReference type="NCBI Taxonomy" id="3435"/>
    <lineage>
        <taxon>Eukaryota</taxon>
        <taxon>Viridiplantae</taxon>
        <taxon>Streptophyta</taxon>
        <taxon>Embryophyta</taxon>
        <taxon>Tracheophyta</taxon>
        <taxon>Spermatophyta</taxon>
        <taxon>Magnoliopsida</taxon>
        <taxon>Magnoliidae</taxon>
        <taxon>Laurales</taxon>
        <taxon>Lauraceae</taxon>
        <taxon>Persea</taxon>
    </lineage>
</organism>
<protein>
    <submittedName>
        <fullName evidence="1">Uncharacterized protein</fullName>
    </submittedName>
</protein>